<dbReference type="PROSITE" id="PS00211">
    <property type="entry name" value="ABC_TRANSPORTER_1"/>
    <property type="match status" value="1"/>
</dbReference>
<evidence type="ECO:0000313" key="8">
    <source>
        <dbReference type="EMBL" id="CAA9436100.1"/>
    </source>
</evidence>
<dbReference type="InterPro" id="IPR027417">
    <property type="entry name" value="P-loop_NTPase"/>
</dbReference>
<sequence length="553" mass="61794">MAIASLSKVEKHFGKKVLFENLDLSIYEGERVGFIGDNGSGKSTLFKMLTGQLKPDAGTVSVGRNTKVGYLVQNPEFEPTNTVIDEAELGMGKLHDLAHAMRDLEHRMAEAGGDELDRVLERYQNVQHEFDLAGGYAWQHKMEATLLGVGLGRETWEQTVSVLSGGQRSRLALTKLLLSEPDLLLLDEPTNHLDLAAIEWLEGYLADFAGAVVLISHDRYLLDRLATRIVWLNRAQIDSYPGSYSAYVEQRELNELTQQRAYELQQKDIAKQEEFIRRFKAGQRSKEAKGREKRLERLKEGEDLVRRVGTQQKINLSLNSNQRAGDRVLQVRELSKSFGDRTLWEDVSLEIARGERVGIIGPNGSGKTTLLKALMSQEPVNGGVVKWGANLSVAYYDQRLDMLNPSHTLTDAIQVGRNVSDKSAREVLALMLFRNDDLPKTIDLLSGGEKARVRLAQLLIDRPNVLVLDEPTNHLDIASREALEAALGEFEGTILCVSHDRYFLDQSVERLWVLTPPGVTDFGGNYSAWVEKQRSDEKRAKETAASGSKGRKG</sequence>
<dbReference type="AlphaFoldDB" id="A0A6J4QA67"/>
<dbReference type="PANTHER" id="PTHR42855">
    <property type="entry name" value="ABC TRANSPORTER ATP-BINDING SUBUNIT"/>
    <property type="match status" value="1"/>
</dbReference>
<keyword evidence="1" id="KW-0677">Repeat</keyword>
<dbReference type="GO" id="GO:0005524">
    <property type="term" value="F:ATP binding"/>
    <property type="evidence" value="ECO:0007669"/>
    <property type="project" value="UniProtKB-KW"/>
</dbReference>
<organism evidence="8">
    <name type="scientific">uncultured Phycisphaerae bacterium</name>
    <dbReference type="NCBI Taxonomy" id="904963"/>
    <lineage>
        <taxon>Bacteria</taxon>
        <taxon>Pseudomonadati</taxon>
        <taxon>Planctomycetota</taxon>
        <taxon>Phycisphaerae</taxon>
        <taxon>environmental samples</taxon>
    </lineage>
</organism>
<dbReference type="FunFam" id="3.40.50.300:FF:000011">
    <property type="entry name" value="Putative ABC transporter ATP-binding component"/>
    <property type="match status" value="1"/>
</dbReference>
<evidence type="ECO:0000256" key="3">
    <source>
        <dbReference type="ARBA" id="ARBA00022840"/>
    </source>
</evidence>
<feature type="domain" description="ABC transporter" evidence="7">
    <location>
        <begin position="329"/>
        <end position="542"/>
    </location>
</feature>
<feature type="domain" description="ABC transporter" evidence="7">
    <location>
        <begin position="1"/>
        <end position="259"/>
    </location>
</feature>
<evidence type="ECO:0000256" key="6">
    <source>
        <dbReference type="SAM" id="MobiDB-lite"/>
    </source>
</evidence>
<accession>A0A6J4QA67</accession>
<dbReference type="PROSITE" id="PS50893">
    <property type="entry name" value="ABC_TRANSPORTER_2"/>
    <property type="match status" value="2"/>
</dbReference>
<evidence type="ECO:0000256" key="4">
    <source>
        <dbReference type="ARBA" id="ARBA00049360"/>
    </source>
</evidence>
<dbReference type="Pfam" id="PF12848">
    <property type="entry name" value="ABC_tran_Xtn"/>
    <property type="match status" value="1"/>
</dbReference>
<evidence type="ECO:0000256" key="1">
    <source>
        <dbReference type="ARBA" id="ARBA00022737"/>
    </source>
</evidence>
<keyword evidence="3" id="KW-0067">ATP-binding</keyword>
<keyword evidence="2" id="KW-0547">Nucleotide-binding</keyword>
<dbReference type="PANTHER" id="PTHR42855:SF2">
    <property type="entry name" value="DRUG RESISTANCE ABC TRANSPORTER,ATP-BINDING PROTEIN"/>
    <property type="match status" value="1"/>
</dbReference>
<evidence type="ECO:0000256" key="5">
    <source>
        <dbReference type="ARBA" id="ARBA00061478"/>
    </source>
</evidence>
<dbReference type="InterPro" id="IPR032781">
    <property type="entry name" value="ABC_tran_Xtn"/>
</dbReference>
<dbReference type="SMART" id="SM00382">
    <property type="entry name" value="AAA"/>
    <property type="match status" value="2"/>
</dbReference>
<dbReference type="Pfam" id="PF00005">
    <property type="entry name" value="ABC_tran"/>
    <property type="match status" value="2"/>
</dbReference>
<feature type="region of interest" description="Disordered" evidence="6">
    <location>
        <begin position="533"/>
        <end position="553"/>
    </location>
</feature>
<dbReference type="InterPro" id="IPR003593">
    <property type="entry name" value="AAA+_ATPase"/>
</dbReference>
<dbReference type="CDD" id="cd03221">
    <property type="entry name" value="ABCF_EF-3"/>
    <property type="match status" value="2"/>
</dbReference>
<name>A0A6J4QA67_9BACT</name>
<comment type="catalytic activity">
    <reaction evidence="4">
        <text>ATP + H2O = ADP + phosphate + H(+)</text>
        <dbReference type="Rhea" id="RHEA:13065"/>
        <dbReference type="ChEBI" id="CHEBI:15377"/>
        <dbReference type="ChEBI" id="CHEBI:15378"/>
        <dbReference type="ChEBI" id="CHEBI:30616"/>
        <dbReference type="ChEBI" id="CHEBI:43474"/>
        <dbReference type="ChEBI" id="CHEBI:456216"/>
    </reaction>
</comment>
<evidence type="ECO:0000256" key="2">
    <source>
        <dbReference type="ARBA" id="ARBA00022741"/>
    </source>
</evidence>
<comment type="similarity">
    <text evidence="5">Belongs to the ABC transporter superfamily. ABCF family. Uup subfamily.</text>
</comment>
<dbReference type="InterPro" id="IPR017871">
    <property type="entry name" value="ABC_transporter-like_CS"/>
</dbReference>
<dbReference type="GO" id="GO:0003676">
    <property type="term" value="F:nucleic acid binding"/>
    <property type="evidence" value="ECO:0007669"/>
    <property type="project" value="UniProtKB-ARBA"/>
</dbReference>
<dbReference type="GO" id="GO:0016887">
    <property type="term" value="F:ATP hydrolysis activity"/>
    <property type="evidence" value="ECO:0007669"/>
    <property type="project" value="InterPro"/>
</dbReference>
<dbReference type="SUPFAM" id="SSF52540">
    <property type="entry name" value="P-loop containing nucleoside triphosphate hydrolases"/>
    <property type="match status" value="2"/>
</dbReference>
<reference evidence="8" key="1">
    <citation type="submission" date="2020-02" db="EMBL/GenBank/DDBJ databases">
        <authorList>
            <person name="Meier V. D."/>
        </authorList>
    </citation>
    <scope>NUCLEOTIDE SEQUENCE</scope>
    <source>
        <strain evidence="8">AVDCRST_MAG64</strain>
    </source>
</reference>
<dbReference type="FunFam" id="3.40.50.300:FF:000309">
    <property type="entry name" value="ABC transporter ATP-binding protein"/>
    <property type="match status" value="1"/>
</dbReference>
<dbReference type="InterPro" id="IPR051309">
    <property type="entry name" value="ABCF_ATPase"/>
</dbReference>
<dbReference type="NCBIfam" id="NF000355">
    <property type="entry name" value="ribo_prot_ABC_F"/>
    <property type="match status" value="1"/>
</dbReference>
<feature type="compositionally biased region" description="Basic and acidic residues" evidence="6">
    <location>
        <begin position="533"/>
        <end position="542"/>
    </location>
</feature>
<proteinExistence type="inferred from homology"/>
<dbReference type="InterPro" id="IPR003439">
    <property type="entry name" value="ABC_transporter-like_ATP-bd"/>
</dbReference>
<protein>
    <submittedName>
        <fullName evidence="8">Energy-dependent translational throttle protein EttA</fullName>
    </submittedName>
</protein>
<dbReference type="EMBL" id="CADCUQ010000881">
    <property type="protein sequence ID" value="CAA9436100.1"/>
    <property type="molecule type" value="Genomic_DNA"/>
</dbReference>
<evidence type="ECO:0000259" key="7">
    <source>
        <dbReference type="PROSITE" id="PS50893"/>
    </source>
</evidence>
<gene>
    <name evidence="8" type="ORF">AVDCRST_MAG64-4100</name>
</gene>
<dbReference type="Gene3D" id="3.40.50.300">
    <property type="entry name" value="P-loop containing nucleotide triphosphate hydrolases"/>
    <property type="match status" value="2"/>
</dbReference>